<comment type="caution">
    <text evidence="1">The sequence shown here is derived from an EMBL/GenBank/DDBJ whole genome shotgun (WGS) entry which is preliminary data.</text>
</comment>
<dbReference type="Proteomes" id="UP000265520">
    <property type="component" value="Unassembled WGS sequence"/>
</dbReference>
<dbReference type="EMBL" id="LXQA011408661">
    <property type="protein sequence ID" value="MCI96225.1"/>
    <property type="molecule type" value="Genomic_DNA"/>
</dbReference>
<evidence type="ECO:0000313" key="1">
    <source>
        <dbReference type="EMBL" id="MCI96225.1"/>
    </source>
</evidence>
<accession>A0A392WBL5</accession>
<evidence type="ECO:0000313" key="2">
    <source>
        <dbReference type="Proteomes" id="UP000265520"/>
    </source>
</evidence>
<dbReference type="AlphaFoldDB" id="A0A392WBL5"/>
<reference evidence="1 2" key="1">
    <citation type="journal article" date="2018" name="Front. Plant Sci.">
        <title>Red Clover (Trifolium pratense) and Zigzag Clover (T. medium) - A Picture of Genomic Similarities and Differences.</title>
        <authorList>
            <person name="Dluhosova J."/>
            <person name="Istvanek J."/>
            <person name="Nedelnik J."/>
            <person name="Repkova J."/>
        </authorList>
    </citation>
    <scope>NUCLEOTIDE SEQUENCE [LARGE SCALE GENOMIC DNA]</scope>
    <source>
        <strain evidence="2">cv. 10/8</strain>
        <tissue evidence="1">Leaf</tissue>
    </source>
</reference>
<name>A0A392WBL5_9FABA</name>
<organism evidence="1 2">
    <name type="scientific">Trifolium medium</name>
    <dbReference type="NCBI Taxonomy" id="97028"/>
    <lineage>
        <taxon>Eukaryota</taxon>
        <taxon>Viridiplantae</taxon>
        <taxon>Streptophyta</taxon>
        <taxon>Embryophyta</taxon>
        <taxon>Tracheophyta</taxon>
        <taxon>Spermatophyta</taxon>
        <taxon>Magnoliopsida</taxon>
        <taxon>eudicotyledons</taxon>
        <taxon>Gunneridae</taxon>
        <taxon>Pentapetalae</taxon>
        <taxon>rosids</taxon>
        <taxon>fabids</taxon>
        <taxon>Fabales</taxon>
        <taxon>Fabaceae</taxon>
        <taxon>Papilionoideae</taxon>
        <taxon>50 kb inversion clade</taxon>
        <taxon>NPAAA clade</taxon>
        <taxon>Hologalegina</taxon>
        <taxon>IRL clade</taxon>
        <taxon>Trifolieae</taxon>
        <taxon>Trifolium</taxon>
    </lineage>
</organism>
<sequence>MEIGRGIEASGKWFLWVVPEDDEEFCVVEEGMSFKRGMV</sequence>
<proteinExistence type="predicted"/>
<keyword evidence="2" id="KW-1185">Reference proteome</keyword>
<feature type="non-terminal residue" evidence="1">
    <location>
        <position position="39"/>
    </location>
</feature>
<protein>
    <submittedName>
        <fullName evidence="1">Uncharacterized protein</fullName>
    </submittedName>
</protein>